<name>A0AAD9JQL9_9ANNE</name>
<keyword evidence="8" id="KW-1185">Reference proteome</keyword>
<dbReference type="InterPro" id="IPR037272">
    <property type="entry name" value="SNS_sf"/>
</dbReference>
<reference evidence="7" key="1">
    <citation type="journal article" date="2023" name="Mol. Biol. Evol.">
        <title>Third-Generation Sequencing Reveals the Adaptive Role of the Epigenome in Three Deep-Sea Polychaetes.</title>
        <authorList>
            <person name="Perez M."/>
            <person name="Aroh O."/>
            <person name="Sun Y."/>
            <person name="Lan Y."/>
            <person name="Juniper S.K."/>
            <person name="Young C.R."/>
            <person name="Angers B."/>
            <person name="Qian P.Y."/>
        </authorList>
    </citation>
    <scope>NUCLEOTIDE SEQUENCE</scope>
    <source>
        <strain evidence="7">P08H-3</strain>
    </source>
</reference>
<accession>A0AAD9JQL9</accession>
<dbReference type="GO" id="GO:0005886">
    <property type="term" value="C:plasma membrane"/>
    <property type="evidence" value="ECO:0007669"/>
    <property type="project" value="TreeGrafter"/>
</dbReference>
<evidence type="ECO:0000256" key="5">
    <source>
        <dbReference type="ARBA" id="ARBA00023136"/>
    </source>
</evidence>
<evidence type="ECO:0000256" key="3">
    <source>
        <dbReference type="ARBA" id="ARBA00022692"/>
    </source>
</evidence>
<keyword evidence="5 6" id="KW-0472">Membrane</keyword>
<protein>
    <submittedName>
        <fullName evidence="7">Uncharacterized protein</fullName>
    </submittedName>
</protein>
<dbReference type="Proteomes" id="UP001208570">
    <property type="component" value="Unassembled WGS sequence"/>
</dbReference>
<evidence type="ECO:0000256" key="6">
    <source>
        <dbReference type="SAM" id="Phobius"/>
    </source>
</evidence>
<evidence type="ECO:0000256" key="1">
    <source>
        <dbReference type="ARBA" id="ARBA00004141"/>
    </source>
</evidence>
<dbReference type="SUPFAM" id="SSF161070">
    <property type="entry name" value="SNF-like"/>
    <property type="match status" value="1"/>
</dbReference>
<feature type="transmembrane region" description="Helical" evidence="6">
    <location>
        <begin position="70"/>
        <end position="92"/>
    </location>
</feature>
<keyword evidence="2" id="KW-0813">Transport</keyword>
<dbReference type="PANTHER" id="PTHR11616">
    <property type="entry name" value="SODIUM/CHLORIDE DEPENDENT TRANSPORTER"/>
    <property type="match status" value="1"/>
</dbReference>
<dbReference type="AlphaFoldDB" id="A0AAD9JQL9"/>
<evidence type="ECO:0000256" key="4">
    <source>
        <dbReference type="ARBA" id="ARBA00022989"/>
    </source>
</evidence>
<evidence type="ECO:0000313" key="8">
    <source>
        <dbReference type="Proteomes" id="UP001208570"/>
    </source>
</evidence>
<organism evidence="7 8">
    <name type="scientific">Paralvinella palmiformis</name>
    <dbReference type="NCBI Taxonomy" id="53620"/>
    <lineage>
        <taxon>Eukaryota</taxon>
        <taxon>Metazoa</taxon>
        <taxon>Spiralia</taxon>
        <taxon>Lophotrochozoa</taxon>
        <taxon>Annelida</taxon>
        <taxon>Polychaeta</taxon>
        <taxon>Sedentaria</taxon>
        <taxon>Canalipalpata</taxon>
        <taxon>Terebellida</taxon>
        <taxon>Terebelliformia</taxon>
        <taxon>Alvinellidae</taxon>
        <taxon>Paralvinella</taxon>
    </lineage>
</organism>
<dbReference type="EMBL" id="JAODUP010000188">
    <property type="protein sequence ID" value="KAK2157624.1"/>
    <property type="molecule type" value="Genomic_DNA"/>
</dbReference>
<dbReference type="GO" id="GO:0035725">
    <property type="term" value="P:sodium ion transmembrane transport"/>
    <property type="evidence" value="ECO:0007669"/>
    <property type="project" value="TreeGrafter"/>
</dbReference>
<evidence type="ECO:0000313" key="7">
    <source>
        <dbReference type="EMBL" id="KAK2157624.1"/>
    </source>
</evidence>
<evidence type="ECO:0000256" key="2">
    <source>
        <dbReference type="ARBA" id="ARBA00022448"/>
    </source>
</evidence>
<dbReference type="PANTHER" id="PTHR11616:SF265">
    <property type="entry name" value="TRANSPORTER"/>
    <property type="match status" value="1"/>
</dbReference>
<comment type="subcellular location">
    <subcellularLocation>
        <location evidence="1">Membrane</location>
        <topology evidence="1">Multi-pass membrane protein</topology>
    </subcellularLocation>
</comment>
<keyword evidence="3 6" id="KW-0812">Transmembrane</keyword>
<sequence>MTRDIVYTRTGVNRYYENLKDMIGYYPFIWWKICWAGFTPLICMGVFLFSCIQYKPITYAGKHYPWWGELVGWIMALSSIIVIPIYAIYLYIKTPGTFRERMKLLFRPDVDEPIKKNRNYITDGTNCDTTNMTAV</sequence>
<proteinExistence type="predicted"/>
<gene>
    <name evidence="7" type="ORF">LSH36_188g09078</name>
</gene>
<dbReference type="InterPro" id="IPR000175">
    <property type="entry name" value="Na/ntran_symport"/>
</dbReference>
<dbReference type="Pfam" id="PF00209">
    <property type="entry name" value="SNF"/>
    <property type="match status" value="1"/>
</dbReference>
<feature type="transmembrane region" description="Helical" evidence="6">
    <location>
        <begin position="29"/>
        <end position="50"/>
    </location>
</feature>
<dbReference type="GO" id="GO:0006865">
    <property type="term" value="P:amino acid transport"/>
    <property type="evidence" value="ECO:0007669"/>
    <property type="project" value="TreeGrafter"/>
</dbReference>
<dbReference type="PROSITE" id="PS50267">
    <property type="entry name" value="NA_NEUROTRAN_SYMP_3"/>
    <property type="match status" value="1"/>
</dbReference>
<comment type="caution">
    <text evidence="7">The sequence shown here is derived from an EMBL/GenBank/DDBJ whole genome shotgun (WGS) entry which is preliminary data.</text>
</comment>
<keyword evidence="4 6" id="KW-1133">Transmembrane helix</keyword>